<comment type="cofactor">
    <cofactor evidence="1">
        <name>[4Fe-4S] cluster</name>
        <dbReference type="ChEBI" id="CHEBI:49883"/>
    </cofactor>
</comment>
<proteinExistence type="predicted"/>
<gene>
    <name evidence="10" type="ORF">FOF46_03240</name>
</gene>
<dbReference type="Proteomes" id="UP000318833">
    <property type="component" value="Unassembled WGS sequence"/>
</dbReference>
<evidence type="ECO:0000256" key="5">
    <source>
        <dbReference type="ARBA" id="ARBA00022723"/>
    </source>
</evidence>
<evidence type="ECO:0000313" key="11">
    <source>
        <dbReference type="Proteomes" id="UP000318833"/>
    </source>
</evidence>
<dbReference type="Gene3D" id="3.80.30.20">
    <property type="entry name" value="tm_1862 like domain"/>
    <property type="match status" value="1"/>
</dbReference>
<keyword evidence="5" id="KW-0479">Metal-binding</keyword>
<evidence type="ECO:0000256" key="3">
    <source>
        <dbReference type="ARBA" id="ARBA00022679"/>
    </source>
</evidence>
<reference evidence="10 11" key="1">
    <citation type="submission" date="2019-07" db="EMBL/GenBank/DDBJ databases">
        <title>The draft genome sequence of Aquimarina algiphila M91.</title>
        <authorList>
            <person name="Meng X."/>
        </authorList>
    </citation>
    <scope>NUCLEOTIDE SEQUENCE [LARGE SCALE GENOMIC DNA]</scope>
    <source>
        <strain evidence="10 11">M91</strain>
    </source>
</reference>
<feature type="domain" description="Radical SAM core" evidence="9">
    <location>
        <begin position="199"/>
        <end position="420"/>
    </location>
</feature>
<evidence type="ECO:0000313" key="10">
    <source>
        <dbReference type="EMBL" id="TSE10873.1"/>
    </source>
</evidence>
<dbReference type="InterPro" id="IPR058240">
    <property type="entry name" value="rSAM_sf"/>
</dbReference>
<accession>A0A554VQQ9</accession>
<evidence type="ECO:0000256" key="1">
    <source>
        <dbReference type="ARBA" id="ARBA00001966"/>
    </source>
</evidence>
<dbReference type="GO" id="GO:0003824">
    <property type="term" value="F:catalytic activity"/>
    <property type="evidence" value="ECO:0007669"/>
    <property type="project" value="InterPro"/>
</dbReference>
<keyword evidence="3" id="KW-0808">Transferase</keyword>
<evidence type="ECO:0000256" key="7">
    <source>
        <dbReference type="ARBA" id="ARBA00023014"/>
    </source>
</evidence>
<dbReference type="AlphaFoldDB" id="A0A554VQQ9"/>
<evidence type="ECO:0000256" key="2">
    <source>
        <dbReference type="ARBA" id="ARBA00022603"/>
    </source>
</evidence>
<dbReference type="RefSeq" id="WP_109436868.1">
    <property type="nucleotide sequence ID" value="NZ_CANMIK010000005.1"/>
</dbReference>
<keyword evidence="7" id="KW-0411">Iron-sulfur</keyword>
<dbReference type="GO" id="GO:0005829">
    <property type="term" value="C:cytosol"/>
    <property type="evidence" value="ECO:0007669"/>
    <property type="project" value="TreeGrafter"/>
</dbReference>
<dbReference type="SFLD" id="SFLDG01123">
    <property type="entry name" value="methyltransferase_(Class_B)"/>
    <property type="match status" value="1"/>
</dbReference>
<evidence type="ECO:0000256" key="6">
    <source>
        <dbReference type="ARBA" id="ARBA00023004"/>
    </source>
</evidence>
<evidence type="ECO:0000256" key="4">
    <source>
        <dbReference type="ARBA" id="ARBA00022691"/>
    </source>
</evidence>
<name>A0A554VQQ9_9FLAO</name>
<protein>
    <submittedName>
        <fullName evidence="10">B12-binding domain-containing radical SAM protein</fullName>
    </submittedName>
</protein>
<sequence length="489" mass="56767">MLDILFSHSYYYPLDQKQWKNKTPYPPLGTIYAAALMRQNGFNVDLFDTNLRDNPYDIEKEISEKKPKYLVLYDDGFNYLTKMCLTTMRQAAFEMIRIGKSHGCIVIINSSDATDHYTKYLFNGADYIIQGEGEATLLELVKSIQLDQSTNNIKGIVYAKDEGEETITNPKRQVLKDLDELPLPAWDLVDINAYKNIWNSGGKEFTLNLATTRGCPFKCNWCAKPIYGNRYNSHSPEYIVKHIQFLQKHYNVYRFWMCDDIFGLKPGWVQDFNRELKKTNTSLRYYIQSRVDLLLKEDTIDALAESGLQEVWVGAESGSQSILDAMDKGTTVEQIYTATKLLKDKNVRVAFFIQFGYLGETKDDISKTIKMIKELLPDDLGVSVSYPLPGTKFYDKVKDDLQLKANWTDSDDLAMMFSGTYNSKYYKKLHRYVHKEYRKSQGIQFIKKIVKSPNKLSSKALKRITYLVYYFPSAFLDFQILKRMEHLNE</sequence>
<evidence type="ECO:0000259" key="8">
    <source>
        <dbReference type="PROSITE" id="PS51332"/>
    </source>
</evidence>
<dbReference type="Pfam" id="PF04055">
    <property type="entry name" value="Radical_SAM"/>
    <property type="match status" value="1"/>
</dbReference>
<keyword evidence="6" id="KW-0408">Iron</keyword>
<dbReference type="InterPro" id="IPR006638">
    <property type="entry name" value="Elp3/MiaA/NifB-like_rSAM"/>
</dbReference>
<dbReference type="GO" id="GO:0031419">
    <property type="term" value="F:cobalamin binding"/>
    <property type="evidence" value="ECO:0007669"/>
    <property type="project" value="InterPro"/>
</dbReference>
<dbReference type="InterPro" id="IPR051198">
    <property type="entry name" value="BchE-like"/>
</dbReference>
<keyword evidence="11" id="KW-1185">Reference proteome</keyword>
<feature type="domain" description="B12-binding" evidence="8">
    <location>
        <begin position="13"/>
        <end position="151"/>
    </location>
</feature>
<dbReference type="GO" id="GO:0046872">
    <property type="term" value="F:metal ion binding"/>
    <property type="evidence" value="ECO:0007669"/>
    <property type="project" value="UniProtKB-KW"/>
</dbReference>
<dbReference type="SMART" id="SM00729">
    <property type="entry name" value="Elp3"/>
    <property type="match status" value="1"/>
</dbReference>
<dbReference type="InterPro" id="IPR007197">
    <property type="entry name" value="rSAM"/>
</dbReference>
<dbReference type="SFLD" id="SFLDG01082">
    <property type="entry name" value="B12-binding_domain_containing"/>
    <property type="match status" value="1"/>
</dbReference>
<dbReference type="PROSITE" id="PS51918">
    <property type="entry name" value="RADICAL_SAM"/>
    <property type="match status" value="1"/>
</dbReference>
<keyword evidence="4" id="KW-0949">S-adenosyl-L-methionine</keyword>
<dbReference type="EMBL" id="VLNR01000004">
    <property type="protein sequence ID" value="TSE10873.1"/>
    <property type="molecule type" value="Genomic_DNA"/>
</dbReference>
<dbReference type="OrthoDB" id="9801424at2"/>
<dbReference type="PANTHER" id="PTHR43409">
    <property type="entry name" value="ANAEROBIC MAGNESIUM-PROTOPORPHYRIN IX MONOMETHYL ESTER CYCLASE-RELATED"/>
    <property type="match status" value="1"/>
</dbReference>
<dbReference type="SUPFAM" id="SSF102114">
    <property type="entry name" value="Radical SAM enzymes"/>
    <property type="match status" value="1"/>
</dbReference>
<comment type="caution">
    <text evidence="10">The sequence shown here is derived from an EMBL/GenBank/DDBJ whole genome shotgun (WGS) entry which is preliminary data.</text>
</comment>
<dbReference type="CDD" id="cd01335">
    <property type="entry name" value="Radical_SAM"/>
    <property type="match status" value="1"/>
</dbReference>
<dbReference type="PROSITE" id="PS51332">
    <property type="entry name" value="B12_BINDING"/>
    <property type="match status" value="1"/>
</dbReference>
<dbReference type="InterPro" id="IPR023404">
    <property type="entry name" value="rSAM_horseshoe"/>
</dbReference>
<keyword evidence="2" id="KW-0489">Methyltransferase</keyword>
<dbReference type="GO" id="GO:0051539">
    <property type="term" value="F:4 iron, 4 sulfur cluster binding"/>
    <property type="evidence" value="ECO:0007669"/>
    <property type="project" value="UniProtKB-KW"/>
</dbReference>
<dbReference type="PANTHER" id="PTHR43409:SF7">
    <property type="entry name" value="BLL1977 PROTEIN"/>
    <property type="match status" value="1"/>
</dbReference>
<dbReference type="Gene3D" id="3.40.50.280">
    <property type="entry name" value="Cobalamin-binding domain"/>
    <property type="match status" value="1"/>
</dbReference>
<organism evidence="10 11">
    <name type="scientific">Aquimarina algiphila</name>
    <dbReference type="NCBI Taxonomy" id="2047982"/>
    <lineage>
        <taxon>Bacteria</taxon>
        <taxon>Pseudomonadati</taxon>
        <taxon>Bacteroidota</taxon>
        <taxon>Flavobacteriia</taxon>
        <taxon>Flavobacteriales</taxon>
        <taxon>Flavobacteriaceae</taxon>
        <taxon>Aquimarina</taxon>
    </lineage>
</organism>
<dbReference type="InterPro" id="IPR006158">
    <property type="entry name" value="Cobalamin-bd"/>
</dbReference>
<evidence type="ECO:0000259" key="9">
    <source>
        <dbReference type="PROSITE" id="PS51918"/>
    </source>
</evidence>
<dbReference type="InterPro" id="IPR034466">
    <property type="entry name" value="Methyltransferase_Class_B"/>
</dbReference>
<dbReference type="SFLD" id="SFLDS00029">
    <property type="entry name" value="Radical_SAM"/>
    <property type="match status" value="1"/>
</dbReference>